<sequence>MKKCFFILLVLSSTTLLTAQNDVKIDGRLKPHLDQFFKYCDQYKIDYYDKLFKLKNIDIVDTLHVAPNASTLGMVTRDKDNNIENIIINWVALLDDEILKVVAFHEFAHYFLEYKGHICDDCGEIMAVVNSSYFDIVRDWDHQVKTLFEDSPVYKRRKTVAYLDTDKTSGN</sequence>
<proteinExistence type="predicted"/>
<evidence type="ECO:0000256" key="1">
    <source>
        <dbReference type="SAM" id="SignalP"/>
    </source>
</evidence>
<protein>
    <recommendedName>
        <fullName evidence="4">SprT-like family protein</fullName>
    </recommendedName>
</protein>
<dbReference type="Proteomes" id="UP001500459">
    <property type="component" value="Unassembled WGS sequence"/>
</dbReference>
<keyword evidence="3" id="KW-1185">Reference proteome</keyword>
<reference evidence="3" key="1">
    <citation type="journal article" date="2019" name="Int. J. Syst. Evol. Microbiol.">
        <title>The Global Catalogue of Microorganisms (GCM) 10K type strain sequencing project: providing services to taxonomists for standard genome sequencing and annotation.</title>
        <authorList>
            <consortium name="The Broad Institute Genomics Platform"/>
            <consortium name="The Broad Institute Genome Sequencing Center for Infectious Disease"/>
            <person name="Wu L."/>
            <person name="Ma J."/>
        </authorList>
    </citation>
    <scope>NUCLEOTIDE SEQUENCE [LARGE SCALE GENOMIC DNA]</scope>
    <source>
        <strain evidence="3">JCM 17106</strain>
    </source>
</reference>
<gene>
    <name evidence="2" type="ORF">GCM10022393_20200</name>
</gene>
<keyword evidence="1" id="KW-0732">Signal</keyword>
<name>A0ABP6ULV0_9FLAO</name>
<evidence type="ECO:0000313" key="2">
    <source>
        <dbReference type="EMBL" id="GAA3508624.1"/>
    </source>
</evidence>
<evidence type="ECO:0008006" key="4">
    <source>
        <dbReference type="Google" id="ProtNLM"/>
    </source>
</evidence>
<comment type="caution">
    <text evidence="2">The sequence shown here is derived from an EMBL/GenBank/DDBJ whole genome shotgun (WGS) entry which is preliminary data.</text>
</comment>
<feature type="signal peptide" evidence="1">
    <location>
        <begin position="1"/>
        <end position="19"/>
    </location>
</feature>
<dbReference type="RefSeq" id="WP_344927045.1">
    <property type="nucleotide sequence ID" value="NZ_BAABCW010000007.1"/>
</dbReference>
<accession>A0ABP6ULV0</accession>
<dbReference type="EMBL" id="BAABCW010000007">
    <property type="protein sequence ID" value="GAA3508624.1"/>
    <property type="molecule type" value="Genomic_DNA"/>
</dbReference>
<feature type="chain" id="PRO_5045785038" description="SprT-like family protein" evidence="1">
    <location>
        <begin position="20"/>
        <end position="171"/>
    </location>
</feature>
<organism evidence="2 3">
    <name type="scientific">Aquimarina addita</name>
    <dbReference type="NCBI Taxonomy" id="870485"/>
    <lineage>
        <taxon>Bacteria</taxon>
        <taxon>Pseudomonadati</taxon>
        <taxon>Bacteroidota</taxon>
        <taxon>Flavobacteriia</taxon>
        <taxon>Flavobacteriales</taxon>
        <taxon>Flavobacteriaceae</taxon>
        <taxon>Aquimarina</taxon>
    </lineage>
</organism>
<evidence type="ECO:0000313" key="3">
    <source>
        <dbReference type="Proteomes" id="UP001500459"/>
    </source>
</evidence>